<evidence type="ECO:0000256" key="3">
    <source>
        <dbReference type="ARBA" id="ARBA00023163"/>
    </source>
</evidence>
<accession>A0A3A8FZK5</accession>
<dbReference type="PROSITE" id="PS50042">
    <property type="entry name" value="CNMP_BINDING_3"/>
    <property type="match status" value="1"/>
</dbReference>
<evidence type="ECO:0000259" key="4">
    <source>
        <dbReference type="PROSITE" id="PS50042"/>
    </source>
</evidence>
<dbReference type="PANTHER" id="PTHR24567">
    <property type="entry name" value="CRP FAMILY TRANSCRIPTIONAL REGULATORY PROTEIN"/>
    <property type="match status" value="1"/>
</dbReference>
<dbReference type="RefSeq" id="WP_120368234.1">
    <property type="nucleotide sequence ID" value="NZ_RAXZ01000033.1"/>
</dbReference>
<dbReference type="SMART" id="SM00419">
    <property type="entry name" value="HTH_CRP"/>
    <property type="match status" value="1"/>
</dbReference>
<sequence>MLDQQYQTQLSNNYWYAQLSPEHQQYIATHSQLLEFNKDQNIFLSGDAFNGMYAVLNGAIRLGYIDIQGKEAVAAIAEPIMWFGEISLVDQLPRSHDAIALQKTTVLHWPSRSIQHLLNEQPQFWFHIAQLTSQKLRFAFLELISIQTQNIRQRLAQRLLFILNGYGNHITIEQRSIHLYQEQLAQLLICSRQTINQALQELEKLGVLKVAFRKIEILDLALLHRIAHTLTIHEPE</sequence>
<reference evidence="6 7" key="1">
    <citation type="submission" date="2018-09" db="EMBL/GenBank/DDBJ databases">
        <title>The draft genome of Acinetobacter spp. strains.</title>
        <authorList>
            <person name="Qin J."/>
            <person name="Feng Y."/>
            <person name="Zong Z."/>
        </authorList>
    </citation>
    <scope>NUCLEOTIDE SEQUENCE [LARGE SCALE GENOMIC DNA]</scope>
    <source>
        <strain evidence="6 7">WCHAc060002</strain>
    </source>
</reference>
<evidence type="ECO:0000313" key="7">
    <source>
        <dbReference type="Proteomes" id="UP000281084"/>
    </source>
</evidence>
<dbReference type="GO" id="GO:0003677">
    <property type="term" value="F:DNA binding"/>
    <property type="evidence" value="ECO:0007669"/>
    <property type="project" value="UniProtKB-KW"/>
</dbReference>
<dbReference type="Gene3D" id="2.60.120.10">
    <property type="entry name" value="Jelly Rolls"/>
    <property type="match status" value="1"/>
</dbReference>
<dbReference type="Pfam" id="PF00027">
    <property type="entry name" value="cNMP_binding"/>
    <property type="match status" value="1"/>
</dbReference>
<dbReference type="PROSITE" id="PS51063">
    <property type="entry name" value="HTH_CRP_2"/>
    <property type="match status" value="1"/>
</dbReference>
<evidence type="ECO:0000256" key="2">
    <source>
        <dbReference type="ARBA" id="ARBA00023125"/>
    </source>
</evidence>
<dbReference type="InterPro" id="IPR018490">
    <property type="entry name" value="cNMP-bd_dom_sf"/>
</dbReference>
<dbReference type="GO" id="GO:0005829">
    <property type="term" value="C:cytosol"/>
    <property type="evidence" value="ECO:0007669"/>
    <property type="project" value="TreeGrafter"/>
</dbReference>
<name>A0A3A8FZK5_9GAMM</name>
<dbReference type="SUPFAM" id="SSF46785">
    <property type="entry name" value="Winged helix' DNA-binding domain"/>
    <property type="match status" value="1"/>
</dbReference>
<dbReference type="EMBL" id="RAXZ01000033">
    <property type="protein sequence ID" value="RKG48470.1"/>
    <property type="molecule type" value="Genomic_DNA"/>
</dbReference>
<evidence type="ECO:0000313" key="6">
    <source>
        <dbReference type="EMBL" id="RKG48470.1"/>
    </source>
</evidence>
<dbReference type="GO" id="GO:0003700">
    <property type="term" value="F:DNA-binding transcription factor activity"/>
    <property type="evidence" value="ECO:0007669"/>
    <property type="project" value="TreeGrafter"/>
</dbReference>
<dbReference type="InterPro" id="IPR012318">
    <property type="entry name" value="HTH_CRP"/>
</dbReference>
<dbReference type="Gene3D" id="1.10.10.10">
    <property type="entry name" value="Winged helix-like DNA-binding domain superfamily/Winged helix DNA-binding domain"/>
    <property type="match status" value="1"/>
</dbReference>
<dbReference type="SUPFAM" id="SSF51206">
    <property type="entry name" value="cAMP-binding domain-like"/>
    <property type="match status" value="1"/>
</dbReference>
<feature type="domain" description="Cyclic nucleotide-binding" evidence="4">
    <location>
        <begin position="15"/>
        <end position="118"/>
    </location>
</feature>
<keyword evidence="3" id="KW-0804">Transcription</keyword>
<proteinExistence type="predicted"/>
<dbReference type="InterPro" id="IPR050397">
    <property type="entry name" value="Env_Response_Regulators"/>
</dbReference>
<dbReference type="InterPro" id="IPR036390">
    <property type="entry name" value="WH_DNA-bd_sf"/>
</dbReference>
<evidence type="ECO:0000256" key="1">
    <source>
        <dbReference type="ARBA" id="ARBA00023015"/>
    </source>
</evidence>
<protein>
    <submittedName>
        <fullName evidence="6">Crp/Fnr family transcriptional regulator</fullName>
    </submittedName>
</protein>
<keyword evidence="1" id="KW-0805">Transcription regulation</keyword>
<dbReference type="InterPro" id="IPR014710">
    <property type="entry name" value="RmlC-like_jellyroll"/>
</dbReference>
<dbReference type="InterPro" id="IPR000595">
    <property type="entry name" value="cNMP-bd_dom"/>
</dbReference>
<comment type="caution">
    <text evidence="6">The sequence shown here is derived from an EMBL/GenBank/DDBJ whole genome shotgun (WGS) entry which is preliminary data.</text>
</comment>
<dbReference type="PANTHER" id="PTHR24567:SF74">
    <property type="entry name" value="HTH-TYPE TRANSCRIPTIONAL REGULATOR ARCR"/>
    <property type="match status" value="1"/>
</dbReference>
<dbReference type="Pfam" id="PF13545">
    <property type="entry name" value="HTH_Crp_2"/>
    <property type="match status" value="1"/>
</dbReference>
<dbReference type="SMART" id="SM00100">
    <property type="entry name" value="cNMP"/>
    <property type="match status" value="1"/>
</dbReference>
<dbReference type="AlphaFoldDB" id="A0A3A8FZK5"/>
<dbReference type="InterPro" id="IPR036388">
    <property type="entry name" value="WH-like_DNA-bd_sf"/>
</dbReference>
<evidence type="ECO:0000259" key="5">
    <source>
        <dbReference type="PROSITE" id="PS51063"/>
    </source>
</evidence>
<gene>
    <name evidence="6" type="ORF">D7V64_15240</name>
</gene>
<feature type="domain" description="HTH crp-type" evidence="5">
    <location>
        <begin position="149"/>
        <end position="221"/>
    </location>
</feature>
<dbReference type="CDD" id="cd00038">
    <property type="entry name" value="CAP_ED"/>
    <property type="match status" value="1"/>
</dbReference>
<keyword evidence="2" id="KW-0238">DNA-binding</keyword>
<organism evidence="6 7">
    <name type="scientific">Acinetobacter cumulans</name>
    <dbReference type="NCBI Taxonomy" id="2136182"/>
    <lineage>
        <taxon>Bacteria</taxon>
        <taxon>Pseudomonadati</taxon>
        <taxon>Pseudomonadota</taxon>
        <taxon>Gammaproteobacteria</taxon>
        <taxon>Moraxellales</taxon>
        <taxon>Moraxellaceae</taxon>
        <taxon>Acinetobacter</taxon>
    </lineage>
</organism>
<dbReference type="Proteomes" id="UP000281084">
    <property type="component" value="Unassembled WGS sequence"/>
</dbReference>